<gene>
    <name evidence="3" type="ORF">FK268_22360</name>
</gene>
<keyword evidence="1" id="KW-0732">Signal</keyword>
<dbReference type="Pfam" id="PF09084">
    <property type="entry name" value="NMT1"/>
    <property type="match status" value="1"/>
</dbReference>
<feature type="domain" description="SsuA/THI5-like" evidence="2">
    <location>
        <begin position="81"/>
        <end position="249"/>
    </location>
</feature>
<dbReference type="RefSeq" id="WP_146437661.1">
    <property type="nucleotide sequence ID" value="NZ_VIGV01000014.1"/>
</dbReference>
<dbReference type="SUPFAM" id="SSF53850">
    <property type="entry name" value="Periplasmic binding protein-like II"/>
    <property type="match status" value="1"/>
</dbReference>
<organism evidence="3 4">
    <name type="scientific">Tsukamurella sputi</name>
    <dbReference type="NCBI Taxonomy" id="2591848"/>
    <lineage>
        <taxon>Bacteria</taxon>
        <taxon>Bacillati</taxon>
        <taxon>Actinomycetota</taxon>
        <taxon>Actinomycetes</taxon>
        <taxon>Mycobacteriales</taxon>
        <taxon>Tsukamurellaceae</taxon>
        <taxon>Tsukamurella</taxon>
    </lineage>
</organism>
<dbReference type="PROSITE" id="PS51257">
    <property type="entry name" value="PROKAR_LIPOPROTEIN"/>
    <property type="match status" value="1"/>
</dbReference>
<accession>A0A5C5RH28</accession>
<feature type="chain" id="PRO_5023006173" evidence="1">
    <location>
        <begin position="35"/>
        <end position="344"/>
    </location>
</feature>
<reference evidence="3 4" key="1">
    <citation type="submission" date="2019-08" db="EMBL/GenBank/DDBJ databases">
        <title>Tsukamurella conjunctivitidis sp. nov., Tsukamurella assacharolytica sp. nov. and Tsukamurella sputae sp. nov. isolated from patients with conjunctivitis, bacteraemia (lymphoma) and respiratory infection (sputum) in Hong Kong.</title>
        <authorList>
            <person name="Fok K.M.N."/>
            <person name="Fong J.Y.H."/>
        </authorList>
    </citation>
    <scope>NUCLEOTIDE SEQUENCE [LARGE SCALE GENOMIC DNA]</scope>
    <source>
        <strain evidence="3 4">HKU70</strain>
    </source>
</reference>
<sequence>MTANRFRAGATALGIAALVAVGTTACGSSSPAPAAGDFVLKVTAPQNAGALAVGKRDHVFDDALKPLGARVEWVEAPPAFSANLKLFNAGQLDVSEGAYSPVVGALSKNVPVRIVAVAHNEDRTRSGIIVRPDSGIRSVADLPGRRVAVNAAAKGDYITLKALQQAKIPVDRVERVALQPSDATAAFSTGKVDAWASFNDPYEEARARGGVEIATEESIDSRDHTILAFRTAVLDARPDVAAAFLTALQGLKERQRKDPAAFQNVFDQAGPRAVTGDRLARAIASDRVVGVPRYPTAEDEADLQSVIDLFADNAVISRRVPASDVLYPLQSKAAAYSATAGKGR</sequence>
<evidence type="ECO:0000313" key="3">
    <source>
        <dbReference type="EMBL" id="TWS21934.1"/>
    </source>
</evidence>
<name>A0A5C5RH28_9ACTN</name>
<dbReference type="OrthoDB" id="7374754at2"/>
<dbReference type="EMBL" id="VIGV01000014">
    <property type="protein sequence ID" value="TWS21934.1"/>
    <property type="molecule type" value="Genomic_DNA"/>
</dbReference>
<protein>
    <submittedName>
        <fullName evidence="3">PhnD/SsuA/transferrin family substrate-binding protein</fullName>
    </submittedName>
</protein>
<proteinExistence type="predicted"/>
<dbReference type="Gene3D" id="3.40.190.10">
    <property type="entry name" value="Periplasmic binding protein-like II"/>
    <property type="match status" value="2"/>
</dbReference>
<dbReference type="InterPro" id="IPR015168">
    <property type="entry name" value="SsuA/THI5"/>
</dbReference>
<feature type="signal peptide" evidence="1">
    <location>
        <begin position="1"/>
        <end position="34"/>
    </location>
</feature>
<dbReference type="CDD" id="cd01008">
    <property type="entry name" value="PBP2_NrtA_SsuA_CpmA_like"/>
    <property type="match status" value="1"/>
</dbReference>
<dbReference type="PANTHER" id="PTHR30024:SF42">
    <property type="entry name" value="ALIPHATIC SULFONATES-BINDING PROTEIN-RELATED"/>
    <property type="match status" value="1"/>
</dbReference>
<evidence type="ECO:0000256" key="1">
    <source>
        <dbReference type="SAM" id="SignalP"/>
    </source>
</evidence>
<dbReference type="PANTHER" id="PTHR30024">
    <property type="entry name" value="ALIPHATIC SULFONATES-BINDING PROTEIN-RELATED"/>
    <property type="match status" value="1"/>
</dbReference>
<keyword evidence="4" id="KW-1185">Reference proteome</keyword>
<dbReference type="Proteomes" id="UP000319792">
    <property type="component" value="Unassembled WGS sequence"/>
</dbReference>
<comment type="caution">
    <text evidence="3">The sequence shown here is derived from an EMBL/GenBank/DDBJ whole genome shotgun (WGS) entry which is preliminary data.</text>
</comment>
<dbReference type="AlphaFoldDB" id="A0A5C5RH28"/>
<evidence type="ECO:0000313" key="4">
    <source>
        <dbReference type="Proteomes" id="UP000319792"/>
    </source>
</evidence>
<evidence type="ECO:0000259" key="2">
    <source>
        <dbReference type="Pfam" id="PF09084"/>
    </source>
</evidence>